<reference evidence="2" key="1">
    <citation type="submission" date="2021-04" db="EMBL/GenBank/DDBJ databases">
        <title>Genome based classification of Actinospica acidithermotolerans sp. nov., an actinobacterium isolated from an Indonesian hot spring.</title>
        <authorList>
            <person name="Kusuma A.B."/>
            <person name="Putra K.E."/>
            <person name="Nafisah S."/>
            <person name="Loh J."/>
            <person name="Nouioui I."/>
            <person name="Goodfellow M."/>
        </authorList>
    </citation>
    <scope>NUCLEOTIDE SEQUENCE</scope>
    <source>
        <strain evidence="2">CSCA 57</strain>
    </source>
</reference>
<sequence>MRPMYADFSVDPPRLGAAAVTQPARFTANHVRIGAGQSVALEFADGGLSGEQATLTLTALASMAGTSIGHAPMTVTLNGHEIVSELIIPGGGIPQELAYAVAPEWLVPEGPNTLVVANGKGARTFLWLYRVTLEDGSERGASRRELDAAAARESVLTYRTLTRSLDRSQTAQGPTLRLHLDRAEQSLPSQLSWTAVDGTHSAIGFQSAMEEFNGVFRYAHGEPVTLHGYLVSRAEYDPAAPPPGTRHFEVACSWGDSGWHAGSPLRLLLDDGRGAEPAHLAWRDQAGNSASVSFTQSRSGFVGYYQRRGEGPIGMRGTAVGAGLAPADAAGARSTPDGSRFGPVADELVGDLTELGHEILGIAQDLTGRLTGWLKDRGK</sequence>
<dbReference type="EMBL" id="JAGSOG010000148">
    <property type="protein sequence ID" value="MBR7836551.1"/>
    <property type="molecule type" value="Genomic_DNA"/>
</dbReference>
<keyword evidence="3" id="KW-1185">Reference proteome</keyword>
<dbReference type="Proteomes" id="UP000675781">
    <property type="component" value="Unassembled WGS sequence"/>
</dbReference>
<evidence type="ECO:0000313" key="3">
    <source>
        <dbReference type="Proteomes" id="UP000675781"/>
    </source>
</evidence>
<organism evidence="2 3">
    <name type="scientific">Actinospica durhamensis</name>
    <dbReference type="NCBI Taxonomy" id="1508375"/>
    <lineage>
        <taxon>Bacteria</taxon>
        <taxon>Bacillati</taxon>
        <taxon>Actinomycetota</taxon>
        <taxon>Actinomycetes</taxon>
        <taxon>Catenulisporales</taxon>
        <taxon>Actinospicaceae</taxon>
        <taxon>Actinospica</taxon>
    </lineage>
</organism>
<comment type="caution">
    <text evidence="2">The sequence shown here is derived from an EMBL/GenBank/DDBJ whole genome shotgun (WGS) entry which is preliminary data.</text>
</comment>
<proteinExistence type="predicted"/>
<dbReference type="RefSeq" id="WP_212531027.1">
    <property type="nucleotide sequence ID" value="NZ_JAGSOG010000148.1"/>
</dbReference>
<feature type="domain" description="OAA-family lectin sugar binding" evidence="1">
    <location>
        <begin position="157"/>
        <end position="228"/>
    </location>
</feature>
<protein>
    <recommendedName>
        <fullName evidence="1">OAA-family lectin sugar binding domain-containing protein</fullName>
    </recommendedName>
</protein>
<feature type="domain" description="OAA-family lectin sugar binding" evidence="1">
    <location>
        <begin position="247"/>
        <end position="319"/>
    </location>
</feature>
<evidence type="ECO:0000259" key="1">
    <source>
        <dbReference type="Pfam" id="PF17882"/>
    </source>
</evidence>
<name>A0A941ESK7_9ACTN</name>
<dbReference type="AlphaFoldDB" id="A0A941ESK7"/>
<dbReference type="Pfam" id="PF17882">
    <property type="entry name" value="SBD"/>
    <property type="match status" value="2"/>
</dbReference>
<evidence type="ECO:0000313" key="2">
    <source>
        <dbReference type="EMBL" id="MBR7836551.1"/>
    </source>
</evidence>
<accession>A0A941ESK7</accession>
<dbReference type="InterPro" id="IPR040964">
    <property type="entry name" value="SBD"/>
</dbReference>
<gene>
    <name evidence="2" type="ORF">KDL01_24950</name>
</gene>